<dbReference type="Proteomes" id="UP000272942">
    <property type="component" value="Unassembled WGS sequence"/>
</dbReference>
<name>A0A3P8L3P7_9TREM</name>
<feature type="region of interest" description="Disordered" evidence="1">
    <location>
        <begin position="61"/>
        <end position="125"/>
    </location>
</feature>
<evidence type="ECO:0000256" key="1">
    <source>
        <dbReference type="SAM" id="MobiDB-lite"/>
    </source>
</evidence>
<feature type="region of interest" description="Disordered" evidence="1">
    <location>
        <begin position="1"/>
        <end position="24"/>
    </location>
</feature>
<evidence type="ECO:0000313" key="2">
    <source>
        <dbReference type="EMBL" id="VDP87936.1"/>
    </source>
</evidence>
<dbReference type="EMBL" id="UZAN01050058">
    <property type="protein sequence ID" value="VDP87936.1"/>
    <property type="molecule type" value="Genomic_DNA"/>
</dbReference>
<evidence type="ECO:0000313" key="3">
    <source>
        <dbReference type="Proteomes" id="UP000272942"/>
    </source>
</evidence>
<feature type="compositionally biased region" description="Basic and acidic residues" evidence="1">
    <location>
        <begin position="80"/>
        <end position="115"/>
    </location>
</feature>
<dbReference type="OrthoDB" id="416222at2759"/>
<accession>A0A3P8L3P7</accession>
<protein>
    <submittedName>
        <fullName evidence="2">Uncharacterized protein</fullName>
    </submittedName>
</protein>
<proteinExistence type="predicted"/>
<keyword evidence="3" id="KW-1185">Reference proteome</keyword>
<reference evidence="2 3" key="1">
    <citation type="submission" date="2018-11" db="EMBL/GenBank/DDBJ databases">
        <authorList>
            <consortium name="Pathogen Informatics"/>
        </authorList>
    </citation>
    <scope>NUCLEOTIDE SEQUENCE [LARGE SCALE GENOMIC DNA]</scope>
    <source>
        <strain evidence="2 3">Egypt</strain>
    </source>
</reference>
<gene>
    <name evidence="2" type="ORF">ECPE_LOCUS11003</name>
</gene>
<sequence>MNRDYYQSPHHSDEEDQFFDAQSALSGEPVSIASDYSDPKLLGKLLTLPRAEGVRASATSLHSLVDADESSSASDSASEELARMKPESSPRESAAESRRVSAVESPKSKVPDDRPIVPGRQRRAAIRPSPKVALNLWSIIKNGIGKDLTKIPIPVS</sequence>
<dbReference type="AlphaFoldDB" id="A0A3P8L3P7"/>
<organism evidence="2 3">
    <name type="scientific">Echinostoma caproni</name>
    <dbReference type="NCBI Taxonomy" id="27848"/>
    <lineage>
        <taxon>Eukaryota</taxon>
        <taxon>Metazoa</taxon>
        <taxon>Spiralia</taxon>
        <taxon>Lophotrochozoa</taxon>
        <taxon>Platyhelminthes</taxon>
        <taxon>Trematoda</taxon>
        <taxon>Digenea</taxon>
        <taxon>Plagiorchiida</taxon>
        <taxon>Echinostomata</taxon>
        <taxon>Echinostomatoidea</taxon>
        <taxon>Echinostomatidae</taxon>
        <taxon>Echinostoma</taxon>
    </lineage>
</organism>